<dbReference type="Proteomes" id="UP001149400">
    <property type="component" value="Unassembled WGS sequence"/>
</dbReference>
<dbReference type="RefSeq" id="WP_274166670.1">
    <property type="nucleotide sequence ID" value="NZ_JAJUBC010000037.1"/>
</dbReference>
<evidence type="ECO:0000313" key="2">
    <source>
        <dbReference type="Proteomes" id="UP001149400"/>
    </source>
</evidence>
<evidence type="ECO:0000313" key="1">
    <source>
        <dbReference type="EMBL" id="MDD1795904.1"/>
    </source>
</evidence>
<proteinExistence type="predicted"/>
<comment type="caution">
    <text evidence="1">The sequence shown here is derived from an EMBL/GenBank/DDBJ whole genome shotgun (WGS) entry which is preliminary data.</text>
</comment>
<dbReference type="InterPro" id="IPR021523">
    <property type="entry name" value="DUF3187"/>
</dbReference>
<protein>
    <submittedName>
        <fullName evidence="1">DUF3187 family protein</fullName>
    </submittedName>
</protein>
<organism evidence="1 2">
    <name type="scientific">Enterovibrio gelatinilyticus</name>
    <dbReference type="NCBI Taxonomy" id="2899819"/>
    <lineage>
        <taxon>Bacteria</taxon>
        <taxon>Pseudomonadati</taxon>
        <taxon>Pseudomonadota</taxon>
        <taxon>Gammaproteobacteria</taxon>
        <taxon>Vibrionales</taxon>
        <taxon>Vibrionaceae</taxon>
        <taxon>Enterovibrio</taxon>
    </lineage>
</organism>
<dbReference type="EMBL" id="JAJUBC010000037">
    <property type="protein sequence ID" value="MDD1795904.1"/>
    <property type="molecule type" value="Genomic_DNA"/>
</dbReference>
<sequence>MTLSRTAYSLIALPFTLQPTYADESKDELTKAHSSRLGPLIVQSQAPLQITGLTPLLHDPTLLKNGETDVFASAAIASVWANTPEYQFDYYHNQFMVGFLHAPSDANKIGVWYQYRYAANNRLDGLTEKFHSMFGIDQNGRTEVDEDRFFIDLPNDNSAPREDFVGDPLLSAINLYGEHTVYRSAHHAVSVGATLFFNRVSRGTFANTSFEQGLQINYGYQRNKHHVTASLAIVYRPDKPQHFVSVKSTSMSGGISYQYQWRKNHEFIGEYLLSQAKTDTESLGELNAPVHEFALGYRYLFDASALELVALENMFNHDNSTDIVFTATFRHRLML</sequence>
<gene>
    <name evidence="1" type="ORF">LRP50_22555</name>
</gene>
<name>A0ABT5R6K3_9GAMM</name>
<accession>A0ABT5R6K3</accession>
<dbReference type="Pfam" id="PF11383">
    <property type="entry name" value="DUF3187"/>
    <property type="match status" value="1"/>
</dbReference>
<reference evidence="1" key="1">
    <citation type="submission" date="2021-12" db="EMBL/GenBank/DDBJ databases">
        <title>Enterovibrio ZSDZ35 sp. nov. and Enterovibrio ZSDZ42 sp. nov., isolated from coastal seawater in Qingdao.</title>
        <authorList>
            <person name="Zhang P."/>
        </authorList>
    </citation>
    <scope>NUCLEOTIDE SEQUENCE</scope>
    <source>
        <strain evidence="1">ZSDZ42</strain>
    </source>
</reference>
<keyword evidence="2" id="KW-1185">Reference proteome</keyword>